<feature type="transmembrane region" description="Helical" evidence="2">
    <location>
        <begin position="9"/>
        <end position="27"/>
    </location>
</feature>
<name>A0A556C4Q3_BREAU</name>
<evidence type="ECO:0000313" key="4">
    <source>
        <dbReference type="Proteomes" id="UP000316406"/>
    </source>
</evidence>
<dbReference type="AlphaFoldDB" id="A0A556C4Q3"/>
<accession>A0A556C4Q3</accession>
<dbReference type="Proteomes" id="UP000316406">
    <property type="component" value="Unassembled WGS sequence"/>
</dbReference>
<proteinExistence type="predicted"/>
<gene>
    <name evidence="3" type="ORF">FO013_20070</name>
</gene>
<keyword evidence="2" id="KW-0812">Transmembrane</keyword>
<feature type="compositionally biased region" description="Low complexity" evidence="1">
    <location>
        <begin position="227"/>
        <end position="239"/>
    </location>
</feature>
<evidence type="ECO:0000256" key="2">
    <source>
        <dbReference type="SAM" id="Phobius"/>
    </source>
</evidence>
<feature type="region of interest" description="Disordered" evidence="1">
    <location>
        <begin position="139"/>
        <end position="168"/>
    </location>
</feature>
<evidence type="ECO:0000313" key="3">
    <source>
        <dbReference type="EMBL" id="TSI12434.1"/>
    </source>
</evidence>
<dbReference type="EMBL" id="VLTK01000017">
    <property type="protein sequence ID" value="TSI12434.1"/>
    <property type="molecule type" value="Genomic_DNA"/>
</dbReference>
<evidence type="ECO:0000256" key="1">
    <source>
        <dbReference type="SAM" id="MobiDB-lite"/>
    </source>
</evidence>
<keyword evidence="2" id="KW-0472">Membrane</keyword>
<keyword evidence="2" id="KW-1133">Transmembrane helix</keyword>
<organism evidence="3 4">
    <name type="scientific">Brevibacterium aurantiacum</name>
    <dbReference type="NCBI Taxonomy" id="273384"/>
    <lineage>
        <taxon>Bacteria</taxon>
        <taxon>Bacillati</taxon>
        <taxon>Actinomycetota</taxon>
        <taxon>Actinomycetes</taxon>
        <taxon>Micrococcales</taxon>
        <taxon>Brevibacteriaceae</taxon>
        <taxon>Brevibacterium</taxon>
    </lineage>
</organism>
<feature type="transmembrane region" description="Helical" evidence="2">
    <location>
        <begin position="33"/>
        <end position="52"/>
    </location>
</feature>
<dbReference type="RefSeq" id="WP_143924336.1">
    <property type="nucleotide sequence ID" value="NZ_VLTK01000017.1"/>
</dbReference>
<comment type="caution">
    <text evidence="3">The sequence shown here is derived from an EMBL/GenBank/DDBJ whole genome shotgun (WGS) entry which is preliminary data.</text>
</comment>
<keyword evidence="4" id="KW-1185">Reference proteome</keyword>
<protein>
    <submittedName>
        <fullName evidence="3">Uncharacterized protein</fullName>
    </submittedName>
</protein>
<feature type="region of interest" description="Disordered" evidence="1">
    <location>
        <begin position="189"/>
        <end position="252"/>
    </location>
</feature>
<sequence>MGTEVPRRYVYLAVAGFFPGIIAMAITAPFLGVYAFGAFALVIVSIIVMVEWRSRTGLKQRLYKTVYDSVTAIENEFILCGKRIPVAAYSPGVIYRSTVVTDVGNREMNKASSMPGLGSGDIDEVHDIFSDLVGDEDAQSITRRSTELPHFKATPPAKPGKFRRRNPHAPNADEVEMAAVAGHLTVSEVSDPGFDGLELDVPLPELSADTETPDPPPRKRRRKAKKTSPSAPTTPPDTTDLGRVDDALEGFL</sequence>
<dbReference type="OrthoDB" id="9867225at2"/>
<reference evidence="3 4" key="1">
    <citation type="submission" date="2019-07" db="EMBL/GenBank/DDBJ databases">
        <title>Draft genome sequence of Brevibacterium aurantiacum XU54 isolated from Xinjiang China.</title>
        <authorList>
            <person name="Xu X."/>
        </authorList>
    </citation>
    <scope>NUCLEOTIDE SEQUENCE [LARGE SCALE GENOMIC DNA]</scope>
    <source>
        <strain evidence="3 4">XU54</strain>
    </source>
</reference>